<comment type="caution">
    <text evidence="3">The sequence shown here is derived from an EMBL/GenBank/DDBJ whole genome shotgun (WGS) entry which is preliminary data.</text>
</comment>
<dbReference type="InterPro" id="IPR046960">
    <property type="entry name" value="PPR_At4g14850-like_plant"/>
</dbReference>
<organism evidence="3">
    <name type="scientific">Sesamum angustifolium</name>
    <dbReference type="NCBI Taxonomy" id="2727405"/>
    <lineage>
        <taxon>Eukaryota</taxon>
        <taxon>Viridiplantae</taxon>
        <taxon>Streptophyta</taxon>
        <taxon>Embryophyta</taxon>
        <taxon>Tracheophyta</taxon>
        <taxon>Spermatophyta</taxon>
        <taxon>Magnoliopsida</taxon>
        <taxon>eudicotyledons</taxon>
        <taxon>Gunneridae</taxon>
        <taxon>Pentapetalae</taxon>
        <taxon>asterids</taxon>
        <taxon>lamiids</taxon>
        <taxon>Lamiales</taxon>
        <taxon>Pedaliaceae</taxon>
        <taxon>Sesamum</taxon>
    </lineage>
</organism>
<dbReference type="InterPro" id="IPR002885">
    <property type="entry name" value="PPR_rpt"/>
</dbReference>
<dbReference type="PANTHER" id="PTHR47926">
    <property type="entry name" value="PENTATRICOPEPTIDE REPEAT-CONTAINING PROTEIN"/>
    <property type="match status" value="1"/>
</dbReference>
<proteinExistence type="predicted"/>
<evidence type="ECO:0000313" key="3">
    <source>
        <dbReference type="EMBL" id="KAL0344254.1"/>
    </source>
</evidence>
<reference evidence="3" key="2">
    <citation type="journal article" date="2024" name="Plant">
        <title>Genomic evolution and insights into agronomic trait innovations of Sesamum species.</title>
        <authorList>
            <person name="Miao H."/>
            <person name="Wang L."/>
            <person name="Qu L."/>
            <person name="Liu H."/>
            <person name="Sun Y."/>
            <person name="Le M."/>
            <person name="Wang Q."/>
            <person name="Wei S."/>
            <person name="Zheng Y."/>
            <person name="Lin W."/>
            <person name="Duan Y."/>
            <person name="Cao H."/>
            <person name="Xiong S."/>
            <person name="Wang X."/>
            <person name="Wei L."/>
            <person name="Li C."/>
            <person name="Ma Q."/>
            <person name="Ju M."/>
            <person name="Zhao R."/>
            <person name="Li G."/>
            <person name="Mu C."/>
            <person name="Tian Q."/>
            <person name="Mei H."/>
            <person name="Zhang T."/>
            <person name="Gao T."/>
            <person name="Zhang H."/>
        </authorList>
    </citation>
    <scope>NUCLEOTIDE SEQUENCE</scope>
    <source>
        <strain evidence="3">G01</strain>
    </source>
</reference>
<gene>
    <name evidence="3" type="ORF">Sangu_1312800</name>
</gene>
<name>A0AAW2NKN5_9LAMI</name>
<protein>
    <submittedName>
        <fullName evidence="3">Pentatricopeptide repeat-containing protein</fullName>
    </submittedName>
</protein>
<dbReference type="InterPro" id="IPR011990">
    <property type="entry name" value="TPR-like_helical_dom_sf"/>
</dbReference>
<sequence length="140" mass="15568">MLHGYSVKTGLVSSVFVGSAMLDMYMKNGRVFDGCRFFDEMPLRNVVSWTAIITGLVRARFNSQGLSYLLKCGGMVLTMILYTFAIALKCADLEILNYGKEIHARTMKKGVDTTSYVANSLASMYNKCGKTRMVCICLET</sequence>
<dbReference type="Pfam" id="PF01535">
    <property type="entry name" value="PPR"/>
    <property type="match status" value="1"/>
</dbReference>
<evidence type="ECO:0000256" key="2">
    <source>
        <dbReference type="SAM" id="Phobius"/>
    </source>
</evidence>
<dbReference type="AlphaFoldDB" id="A0AAW2NKN5"/>
<dbReference type="GO" id="GO:0009451">
    <property type="term" value="P:RNA modification"/>
    <property type="evidence" value="ECO:0007669"/>
    <property type="project" value="InterPro"/>
</dbReference>
<evidence type="ECO:0000256" key="1">
    <source>
        <dbReference type="ARBA" id="ARBA00022737"/>
    </source>
</evidence>
<keyword evidence="2" id="KW-0472">Membrane</keyword>
<dbReference type="NCBIfam" id="TIGR00756">
    <property type="entry name" value="PPR"/>
    <property type="match status" value="1"/>
</dbReference>
<reference evidence="3" key="1">
    <citation type="submission" date="2020-06" db="EMBL/GenBank/DDBJ databases">
        <authorList>
            <person name="Li T."/>
            <person name="Hu X."/>
            <person name="Zhang T."/>
            <person name="Song X."/>
            <person name="Zhang H."/>
            <person name="Dai N."/>
            <person name="Sheng W."/>
            <person name="Hou X."/>
            <person name="Wei L."/>
        </authorList>
    </citation>
    <scope>NUCLEOTIDE SEQUENCE</scope>
    <source>
        <strain evidence="3">G01</strain>
        <tissue evidence="3">Leaf</tissue>
    </source>
</reference>
<keyword evidence="2" id="KW-1133">Transmembrane helix</keyword>
<keyword evidence="1" id="KW-0677">Repeat</keyword>
<dbReference type="EMBL" id="JACGWK010000007">
    <property type="protein sequence ID" value="KAL0344254.1"/>
    <property type="molecule type" value="Genomic_DNA"/>
</dbReference>
<dbReference type="GO" id="GO:0003723">
    <property type="term" value="F:RNA binding"/>
    <property type="evidence" value="ECO:0007669"/>
    <property type="project" value="InterPro"/>
</dbReference>
<feature type="transmembrane region" description="Helical" evidence="2">
    <location>
        <begin position="68"/>
        <end position="88"/>
    </location>
</feature>
<dbReference type="Gene3D" id="1.25.40.10">
    <property type="entry name" value="Tetratricopeptide repeat domain"/>
    <property type="match status" value="1"/>
</dbReference>
<keyword evidence="2" id="KW-0812">Transmembrane</keyword>
<accession>A0AAW2NKN5</accession>